<dbReference type="STRING" id="70448.A0A090M411"/>
<gene>
    <name evidence="9" type="ORF">BE221DRAFT_190641</name>
    <name evidence="8" type="ORF">OT_ostta09g00490</name>
</gene>
<accession>A0A090M411</accession>
<dbReference type="PANTHER" id="PTHR33510">
    <property type="entry name" value="PROTEIN TIC 20-II, CHLOROPLASTIC"/>
    <property type="match status" value="1"/>
</dbReference>
<dbReference type="EMBL" id="CAID01000009">
    <property type="protein sequence ID" value="CEF98931.1"/>
    <property type="molecule type" value="Genomic_DNA"/>
</dbReference>
<dbReference type="Proteomes" id="UP000009170">
    <property type="component" value="Unassembled WGS sequence"/>
</dbReference>
<evidence type="ECO:0000256" key="1">
    <source>
        <dbReference type="ARBA" id="ARBA00004478"/>
    </source>
</evidence>
<proteinExistence type="inferred from homology"/>
<protein>
    <recommendedName>
        <fullName evidence="7">Protein TIC 20</fullName>
    </recommendedName>
</protein>
<name>A0A090M411_OSTTA</name>
<evidence type="ECO:0000313" key="10">
    <source>
        <dbReference type="Proteomes" id="UP000009170"/>
    </source>
</evidence>
<dbReference type="EMBL" id="KZ155777">
    <property type="protein sequence ID" value="OUS47676.1"/>
    <property type="molecule type" value="Genomic_DNA"/>
</dbReference>
<keyword evidence="7" id="KW-0150">Chloroplast</keyword>
<comment type="similarity">
    <text evidence="2 7">Belongs to the Tic20 family.</text>
</comment>
<keyword evidence="10" id="KW-1185">Reference proteome</keyword>
<feature type="transmembrane region" description="Helical" evidence="7">
    <location>
        <begin position="218"/>
        <end position="236"/>
    </location>
</feature>
<dbReference type="PANTHER" id="PTHR33510:SF9">
    <property type="entry name" value="HIT-TYPE ZINC FINGER FAMILY PROTEIN-RELATED"/>
    <property type="match status" value="1"/>
</dbReference>
<keyword evidence="4" id="KW-1001">Plastid inner membrane</keyword>
<keyword evidence="6 7" id="KW-0472">Membrane</keyword>
<feature type="transmembrane region" description="Helical" evidence="7">
    <location>
        <begin position="151"/>
        <end position="170"/>
    </location>
</feature>
<comment type="function">
    <text evidence="7">Involved in protein precursor import into chloroplasts.</text>
</comment>
<feature type="transmembrane region" description="Helical" evidence="7">
    <location>
        <begin position="110"/>
        <end position="131"/>
    </location>
</feature>
<evidence type="ECO:0000313" key="8">
    <source>
        <dbReference type="EMBL" id="CEF98931.1"/>
    </source>
</evidence>
<accession>A0A454XXL3</accession>
<evidence type="ECO:0000256" key="6">
    <source>
        <dbReference type="ARBA" id="ARBA00023136"/>
    </source>
</evidence>
<keyword evidence="3 7" id="KW-0812">Transmembrane</keyword>
<keyword evidence="7" id="KW-0934">Plastid</keyword>
<evidence type="ECO:0000256" key="3">
    <source>
        <dbReference type="ARBA" id="ARBA00022692"/>
    </source>
</evidence>
<evidence type="ECO:0000256" key="2">
    <source>
        <dbReference type="ARBA" id="ARBA00009596"/>
    </source>
</evidence>
<dbReference type="InterPro" id="IPR005691">
    <property type="entry name" value="Tic20"/>
</dbReference>
<sequence>MTMILASTVPRVDGVATRAVTREGRSTTTSAKPGRESVFATRIGRSERVKATRTATVVRSASDAIPDTFQMPFRPSPSGSTGKGKGFLEIWFGKDEANEGKTRPPPYLRILACLPFLIPIMGTIAFTHSAYEMMPIFKHAMVFFAPAMQLFYGNQFIPFVTFFALFLLVVRNEKMPYFVRYCTMQAILLDICCMLGGLIMQYMPIFVMVSVFGEWMELWIFANSFFALGYSIFNALQGLIPEAPLISEAVYAQVQEAREQFMDEEE</sequence>
<keyword evidence="5 7" id="KW-1133">Transmembrane helix</keyword>
<dbReference type="InParanoid" id="A0A090M411"/>
<evidence type="ECO:0000256" key="4">
    <source>
        <dbReference type="ARBA" id="ARBA00022780"/>
    </source>
</evidence>
<reference evidence="9" key="3">
    <citation type="submission" date="2017-04" db="EMBL/GenBank/DDBJ databases">
        <title>Population genomics of picophytoplankton unveils novel chromosome hypervariability.</title>
        <authorList>
            <consortium name="DOE Joint Genome Institute"/>
            <person name="Blanc-Mathieu R."/>
            <person name="Krasovec M."/>
            <person name="Hebrard M."/>
            <person name="Yau S."/>
            <person name="Desgranges E."/>
            <person name="Martin J."/>
            <person name="Schackwitz W."/>
            <person name="Kuo A."/>
            <person name="Salin G."/>
            <person name="Donnadieu C."/>
            <person name="Desdevises Y."/>
            <person name="Sanchez-Ferandin S."/>
            <person name="Moreau H."/>
            <person name="Rivals E."/>
            <person name="Grigoriev I.V."/>
            <person name="Grimsley N."/>
            <person name="Eyre-Walker A."/>
            <person name="Piganeau G."/>
        </authorList>
    </citation>
    <scope>NUCLEOTIDE SEQUENCE [LARGE SCALE GENOMIC DNA]</scope>
    <source>
        <strain evidence="9">RCC 1115</strain>
    </source>
</reference>
<evidence type="ECO:0000313" key="9">
    <source>
        <dbReference type="EMBL" id="OUS47676.1"/>
    </source>
</evidence>
<organism evidence="8 10">
    <name type="scientific">Ostreococcus tauri</name>
    <name type="common">Marine green alga</name>
    <dbReference type="NCBI Taxonomy" id="70448"/>
    <lineage>
        <taxon>Eukaryota</taxon>
        <taxon>Viridiplantae</taxon>
        <taxon>Chlorophyta</taxon>
        <taxon>Mamiellophyceae</taxon>
        <taxon>Mamiellales</taxon>
        <taxon>Bathycoccaceae</taxon>
        <taxon>Ostreococcus</taxon>
    </lineage>
</organism>
<feature type="transmembrane region" description="Helical" evidence="7">
    <location>
        <begin position="191"/>
        <end position="212"/>
    </location>
</feature>
<dbReference type="AlphaFoldDB" id="A0A090M411"/>
<dbReference type="OrthoDB" id="602284at2759"/>
<reference evidence="8" key="2">
    <citation type="journal article" date="2014" name="BMC Genomics">
        <title>An improved genome of the model marine alga Ostreococcus tauri unfolds by assessing Illumina de novo assemblies.</title>
        <authorList>
            <person name="Blanc-Mathieu R."/>
            <person name="Verhelst B."/>
            <person name="Derelle E."/>
            <person name="Rombauts S."/>
            <person name="Bouget F.Y."/>
            <person name="Carre I."/>
            <person name="Chateau A."/>
            <person name="Eyre-Walker A."/>
            <person name="Grimsley N."/>
            <person name="Moreau H."/>
            <person name="Piegu B."/>
            <person name="Rivals E."/>
            <person name="Schackwitz W."/>
            <person name="Van de Peer Y."/>
            <person name="Piganeau G."/>
        </authorList>
    </citation>
    <scope>NUCLEOTIDE SEQUENCE</scope>
    <source>
        <strain evidence="8">RCC4221</strain>
    </source>
</reference>
<reference evidence="8 10" key="1">
    <citation type="journal article" date="2006" name="Proc. Natl. Acad. Sci. U.S.A.">
        <title>Genome analysis of the smallest free-living eukaryote Ostreococcus tauri unveils many unique features.</title>
        <authorList>
            <person name="Derelle E."/>
            <person name="Ferraz C."/>
            <person name="Rombauts S."/>
            <person name="Rouze P."/>
            <person name="Worden A.Z."/>
            <person name="Robbens S."/>
            <person name="Partensky F."/>
            <person name="Degroeve S."/>
            <person name="Echeynie S."/>
            <person name="Cooke R."/>
            <person name="Saeys Y."/>
            <person name="Wuyts J."/>
            <person name="Jabbari K."/>
            <person name="Bowler C."/>
            <person name="Panaud O."/>
            <person name="Piegu B."/>
            <person name="Ball S.G."/>
            <person name="Ral J.-P."/>
            <person name="Bouget F.-Y."/>
            <person name="Piganeau G."/>
            <person name="De Baets B."/>
            <person name="Picard A."/>
            <person name="Delseny M."/>
            <person name="Demaille J."/>
            <person name="Van de Peer Y."/>
            <person name="Moreau H."/>
        </authorList>
    </citation>
    <scope>NUCLEOTIDE SEQUENCE [LARGE SCALE GENOMIC DNA]</scope>
    <source>
        <strain evidence="8 10">OTTH0595</strain>
    </source>
</reference>
<dbReference type="GO" id="GO:0009706">
    <property type="term" value="C:chloroplast inner membrane"/>
    <property type="evidence" value="ECO:0007669"/>
    <property type="project" value="UniProtKB-SubCell"/>
</dbReference>
<dbReference type="FunCoup" id="A0A090M411">
    <property type="interactions" value="350"/>
</dbReference>
<dbReference type="Pfam" id="PF16166">
    <property type="entry name" value="TIC20"/>
    <property type="match status" value="1"/>
</dbReference>
<evidence type="ECO:0000256" key="5">
    <source>
        <dbReference type="ARBA" id="ARBA00022989"/>
    </source>
</evidence>
<evidence type="ECO:0000256" key="7">
    <source>
        <dbReference type="RuleBase" id="RU367003"/>
    </source>
</evidence>
<comment type="subcellular location">
    <subcellularLocation>
        <location evidence="1">Plastid</location>
        <location evidence="1">Chloroplast inner membrane</location>
        <topology evidence="1">Multi-pass membrane protein</topology>
    </subcellularLocation>
    <subcellularLocation>
        <location evidence="7">Plastid</location>
        <location evidence="7">Chloroplast membrane</location>
        <topology evidence="7">Multi-pass membrane protein</topology>
    </subcellularLocation>
</comment>
<accession>A0A1Y5IDQ9</accession>
<dbReference type="Proteomes" id="UP000195557">
    <property type="component" value="Unassembled WGS sequence"/>
</dbReference>